<dbReference type="GO" id="GO:0003677">
    <property type="term" value="F:DNA binding"/>
    <property type="evidence" value="ECO:0007669"/>
    <property type="project" value="InterPro"/>
</dbReference>
<gene>
    <name evidence="2" type="ORF">CFVT_1476</name>
</gene>
<feature type="domain" description="AAA+ ATPase" evidence="1">
    <location>
        <begin position="98"/>
        <end position="228"/>
    </location>
</feature>
<accession>A0AAE6IZX2</accession>
<sequence length="317" mass="35126">MSKFEDIRSELSLYLTDEEVSASALARSIGVSPGAISQFKKGEYKGDNEGLAKKIKAYLNSQNAKKNAPVQTVEFREDVFKGLDYQMSNFAINEAANEREIALIYGAAGTGKTTILKEYVKANPNAVFVEATPHTSAKSLLDDLAEVLKISVPLSLNGKLKAIAKHLSGCERILLIDEAEHLPLKALEDLRRIHDFSRTPLVLVGTEILLQNLMGRNKELRQLYSRIGSKWIMKGLSKEECKEYFSSPKPFANKLAKGGGFTKDGYANCGELIYEWCGGNFRSSAKLYKKALKLSEYYKVPLDKEVIAKASEMVVLA</sequence>
<dbReference type="AlphaFoldDB" id="A0AAE6IZX2"/>
<proteinExistence type="predicted"/>
<organism evidence="2 3">
    <name type="scientific">Campylobacter fetus subsp. venerealis NCTC 10354</name>
    <dbReference type="NCBI Taxonomy" id="983328"/>
    <lineage>
        <taxon>Bacteria</taxon>
        <taxon>Pseudomonadati</taxon>
        <taxon>Campylobacterota</taxon>
        <taxon>Epsilonproteobacteria</taxon>
        <taxon>Campylobacterales</taxon>
        <taxon>Campylobacteraceae</taxon>
        <taxon>Campylobacter</taxon>
        <taxon>Campylobacter fetus subsp. venerealis bv. venerealis</taxon>
    </lineage>
</organism>
<dbReference type="SMART" id="SM00382">
    <property type="entry name" value="AAA"/>
    <property type="match status" value="1"/>
</dbReference>
<evidence type="ECO:0000313" key="3">
    <source>
        <dbReference type="Proteomes" id="UP000322035"/>
    </source>
</evidence>
<dbReference type="GO" id="GO:0016887">
    <property type="term" value="F:ATP hydrolysis activity"/>
    <property type="evidence" value="ECO:0007669"/>
    <property type="project" value="InterPro"/>
</dbReference>
<dbReference type="InterPro" id="IPR049945">
    <property type="entry name" value="AAA_22"/>
</dbReference>
<dbReference type="SUPFAM" id="SSF52540">
    <property type="entry name" value="P-loop containing nucleoside triphosphate hydrolases"/>
    <property type="match status" value="1"/>
</dbReference>
<dbReference type="InterPro" id="IPR052026">
    <property type="entry name" value="ExeA_AAA_ATPase_DNA-bind"/>
</dbReference>
<dbReference type="InterPro" id="IPR027417">
    <property type="entry name" value="P-loop_NTPase"/>
</dbReference>
<evidence type="ECO:0000259" key="1">
    <source>
        <dbReference type="SMART" id="SM00382"/>
    </source>
</evidence>
<dbReference type="RefSeq" id="WP_002850339.1">
    <property type="nucleotide sequence ID" value="NZ_CP043435.1"/>
</dbReference>
<reference evidence="2 3" key="1">
    <citation type="submission" date="2019-08" db="EMBL/GenBank/DDBJ databases">
        <title>Complete genomes of the Campylobacter fetus subsp. venerealis, Campylobacter lari subsp. concheus, Campylobacter sputorum bv. sputorum and Campylobacter volucris type strains.</title>
        <authorList>
            <person name="Miller W.G."/>
            <person name="Yee E."/>
        </authorList>
    </citation>
    <scope>NUCLEOTIDE SEQUENCE [LARGE SCALE GENOMIC DNA]</scope>
    <source>
        <strain evidence="2 3">NCTC 10354</strain>
    </source>
</reference>
<dbReference type="Proteomes" id="UP000322035">
    <property type="component" value="Chromosome"/>
</dbReference>
<dbReference type="PANTHER" id="PTHR35894">
    <property type="entry name" value="GENERAL SECRETION PATHWAY PROTEIN A-RELATED"/>
    <property type="match status" value="1"/>
</dbReference>
<dbReference type="InterPro" id="IPR010982">
    <property type="entry name" value="Lambda_DNA-bd_dom_sf"/>
</dbReference>
<dbReference type="Pfam" id="PF13401">
    <property type="entry name" value="AAA_22"/>
    <property type="match status" value="1"/>
</dbReference>
<dbReference type="PANTHER" id="PTHR35894:SF5">
    <property type="entry name" value="MU-LIKE PROPHAGE FLUMU DNA TRANSPOSITION PROTEIN B"/>
    <property type="match status" value="1"/>
</dbReference>
<dbReference type="Gene3D" id="1.10.260.40">
    <property type="entry name" value="lambda repressor-like DNA-binding domains"/>
    <property type="match status" value="1"/>
</dbReference>
<name>A0AAE6IZX2_CAMFE</name>
<evidence type="ECO:0000313" key="2">
    <source>
        <dbReference type="EMBL" id="QEL45398.1"/>
    </source>
</evidence>
<dbReference type="InterPro" id="IPR003593">
    <property type="entry name" value="AAA+_ATPase"/>
</dbReference>
<dbReference type="EMBL" id="CP043435">
    <property type="protein sequence ID" value="QEL45398.1"/>
    <property type="molecule type" value="Genomic_DNA"/>
</dbReference>
<dbReference type="CDD" id="cd00009">
    <property type="entry name" value="AAA"/>
    <property type="match status" value="1"/>
</dbReference>
<dbReference type="Gene3D" id="3.40.50.300">
    <property type="entry name" value="P-loop containing nucleotide triphosphate hydrolases"/>
    <property type="match status" value="1"/>
</dbReference>
<protein>
    <submittedName>
        <fullName evidence="2">Bacteriophage DNA transposition protein B</fullName>
    </submittedName>
</protein>